<dbReference type="RefSeq" id="WP_188544656.1">
    <property type="nucleotide sequence ID" value="NZ_BMCU01000002.1"/>
</dbReference>
<evidence type="ECO:0008006" key="4">
    <source>
        <dbReference type="Google" id="ProtNLM"/>
    </source>
</evidence>
<evidence type="ECO:0000313" key="2">
    <source>
        <dbReference type="EMBL" id="GGG06044.1"/>
    </source>
</evidence>
<dbReference type="Proteomes" id="UP000654257">
    <property type="component" value="Unassembled WGS sequence"/>
</dbReference>
<dbReference type="EMBL" id="BMCU01000002">
    <property type="protein sequence ID" value="GGG06044.1"/>
    <property type="molecule type" value="Genomic_DNA"/>
</dbReference>
<comment type="caution">
    <text evidence="2">The sequence shown here is derived from an EMBL/GenBank/DDBJ whole genome shotgun (WGS) entry which is preliminary data.</text>
</comment>
<evidence type="ECO:0000313" key="3">
    <source>
        <dbReference type="Proteomes" id="UP000654257"/>
    </source>
</evidence>
<name>A0A917D1G5_9NOCA</name>
<gene>
    <name evidence="2" type="ORF">GCM10007304_20180</name>
</gene>
<protein>
    <recommendedName>
        <fullName evidence="4">Lipoprotein</fullName>
    </recommendedName>
</protein>
<proteinExistence type="predicted"/>
<reference evidence="2" key="2">
    <citation type="submission" date="2020-09" db="EMBL/GenBank/DDBJ databases">
        <authorList>
            <person name="Sun Q."/>
            <person name="Sedlacek I."/>
        </authorList>
    </citation>
    <scope>NUCLEOTIDE SEQUENCE</scope>
    <source>
        <strain evidence="2">CCM 7905</strain>
    </source>
</reference>
<keyword evidence="1" id="KW-0732">Signal</keyword>
<keyword evidence="3" id="KW-1185">Reference proteome</keyword>
<feature type="chain" id="PRO_5039599109" description="Lipoprotein" evidence="1">
    <location>
        <begin position="24"/>
        <end position="159"/>
    </location>
</feature>
<reference evidence="2" key="1">
    <citation type="journal article" date="2014" name="Int. J. Syst. Evol. Microbiol.">
        <title>Complete genome sequence of Corynebacterium casei LMG S-19264T (=DSM 44701T), isolated from a smear-ripened cheese.</title>
        <authorList>
            <consortium name="US DOE Joint Genome Institute (JGI-PGF)"/>
            <person name="Walter F."/>
            <person name="Albersmeier A."/>
            <person name="Kalinowski J."/>
            <person name="Ruckert C."/>
        </authorList>
    </citation>
    <scope>NUCLEOTIDE SEQUENCE</scope>
    <source>
        <strain evidence="2">CCM 7905</strain>
    </source>
</reference>
<dbReference type="PROSITE" id="PS51257">
    <property type="entry name" value="PROKAR_LIPOPROTEIN"/>
    <property type="match status" value="1"/>
</dbReference>
<organism evidence="2 3">
    <name type="scientific">Rhodococcoides trifolii</name>
    <dbReference type="NCBI Taxonomy" id="908250"/>
    <lineage>
        <taxon>Bacteria</taxon>
        <taxon>Bacillati</taxon>
        <taxon>Actinomycetota</taxon>
        <taxon>Actinomycetes</taxon>
        <taxon>Mycobacteriales</taxon>
        <taxon>Nocardiaceae</taxon>
        <taxon>Rhodococcoides</taxon>
    </lineage>
</organism>
<feature type="signal peptide" evidence="1">
    <location>
        <begin position="1"/>
        <end position="23"/>
    </location>
</feature>
<accession>A0A917D1G5</accession>
<evidence type="ECO:0000256" key="1">
    <source>
        <dbReference type="SAM" id="SignalP"/>
    </source>
</evidence>
<sequence>MFKLVTMIAVVAAIAGCSSSDSAPSAESTTASASYTGSASVCADLQTIADADERTRDPAAQSWEQQRAVILDGRNSGLDAFDRAIGDAESVRDATLADDLEAVRAFTVDTIEAVRSSTNFDDFSAQIQALDSTAAAAAGERLNDYSIATCGFPLIADGP</sequence>
<dbReference type="AlphaFoldDB" id="A0A917D1G5"/>